<evidence type="ECO:0000256" key="3">
    <source>
        <dbReference type="ARBA" id="ARBA00022475"/>
    </source>
</evidence>
<sequence length="85" mass="8944">MHIVRMLIVGLIVGILARFFYPGAVHMHLLASIALGVLGSLLAGFVAQLASGTAGKQPFHPAGFIASILGAMVVIFVARHFLHLV</sequence>
<feature type="transmembrane region" description="Helical" evidence="7">
    <location>
        <begin position="62"/>
        <end position="82"/>
    </location>
</feature>
<evidence type="ECO:0000313" key="8">
    <source>
        <dbReference type="EMBL" id="MEN2790468.1"/>
    </source>
</evidence>
<dbReference type="InterPro" id="IPR007341">
    <property type="entry name" value="Transgly_assoc"/>
</dbReference>
<dbReference type="PANTHER" id="PTHR33884">
    <property type="entry name" value="UPF0410 PROTEIN YMGE"/>
    <property type="match status" value="1"/>
</dbReference>
<organism evidence="8 9">
    <name type="scientific">Sphingomonas oligophenolica</name>
    <dbReference type="NCBI Taxonomy" id="301154"/>
    <lineage>
        <taxon>Bacteria</taxon>
        <taxon>Pseudomonadati</taxon>
        <taxon>Pseudomonadota</taxon>
        <taxon>Alphaproteobacteria</taxon>
        <taxon>Sphingomonadales</taxon>
        <taxon>Sphingomonadaceae</taxon>
        <taxon>Sphingomonas</taxon>
    </lineage>
</organism>
<keyword evidence="4 7" id="KW-0812">Transmembrane</keyword>
<gene>
    <name evidence="8" type="ORF">ABC974_12585</name>
</gene>
<evidence type="ECO:0000256" key="5">
    <source>
        <dbReference type="ARBA" id="ARBA00022989"/>
    </source>
</evidence>
<evidence type="ECO:0000256" key="6">
    <source>
        <dbReference type="ARBA" id="ARBA00023136"/>
    </source>
</evidence>
<dbReference type="RefSeq" id="WP_343889319.1">
    <property type="nucleotide sequence ID" value="NZ_BAAAEH010000021.1"/>
</dbReference>
<reference evidence="8 9" key="1">
    <citation type="submission" date="2024-05" db="EMBL/GenBank/DDBJ databases">
        <authorList>
            <person name="Liu Q."/>
            <person name="Xin Y.-H."/>
        </authorList>
    </citation>
    <scope>NUCLEOTIDE SEQUENCE [LARGE SCALE GENOMIC DNA]</scope>
    <source>
        <strain evidence="8 9">CGMCC 1.10181</strain>
    </source>
</reference>
<keyword evidence="5 7" id="KW-1133">Transmembrane helix</keyword>
<dbReference type="Proteomes" id="UP001419910">
    <property type="component" value="Unassembled WGS sequence"/>
</dbReference>
<keyword evidence="3" id="KW-1003">Cell membrane</keyword>
<protein>
    <submittedName>
        <fullName evidence="8">GlsB/YeaQ/YmgE family stress response membrane protein</fullName>
    </submittedName>
</protein>
<evidence type="ECO:0000256" key="1">
    <source>
        <dbReference type="ARBA" id="ARBA00004651"/>
    </source>
</evidence>
<dbReference type="EMBL" id="JBDIME010000009">
    <property type="protein sequence ID" value="MEN2790468.1"/>
    <property type="molecule type" value="Genomic_DNA"/>
</dbReference>
<comment type="caution">
    <text evidence="8">The sequence shown here is derived from an EMBL/GenBank/DDBJ whole genome shotgun (WGS) entry which is preliminary data.</text>
</comment>
<keyword evidence="6 7" id="KW-0472">Membrane</keyword>
<comment type="similarity">
    <text evidence="2">Belongs to the UPF0410 family.</text>
</comment>
<accession>A0ABU9Y3U5</accession>
<comment type="subcellular location">
    <subcellularLocation>
        <location evidence="1">Cell membrane</location>
        <topology evidence="1">Multi-pass membrane protein</topology>
    </subcellularLocation>
</comment>
<feature type="transmembrane region" description="Helical" evidence="7">
    <location>
        <begin position="7"/>
        <end position="24"/>
    </location>
</feature>
<dbReference type="PANTHER" id="PTHR33884:SF3">
    <property type="entry name" value="UPF0410 PROTEIN YMGE"/>
    <property type="match status" value="1"/>
</dbReference>
<name>A0ABU9Y3U5_9SPHN</name>
<keyword evidence="9" id="KW-1185">Reference proteome</keyword>
<dbReference type="Pfam" id="PF04226">
    <property type="entry name" value="Transgly_assoc"/>
    <property type="match status" value="1"/>
</dbReference>
<proteinExistence type="inferred from homology"/>
<evidence type="ECO:0000256" key="4">
    <source>
        <dbReference type="ARBA" id="ARBA00022692"/>
    </source>
</evidence>
<evidence type="ECO:0000256" key="2">
    <source>
        <dbReference type="ARBA" id="ARBA00011006"/>
    </source>
</evidence>
<evidence type="ECO:0000313" key="9">
    <source>
        <dbReference type="Proteomes" id="UP001419910"/>
    </source>
</evidence>
<evidence type="ECO:0000256" key="7">
    <source>
        <dbReference type="SAM" id="Phobius"/>
    </source>
</evidence>
<feature type="transmembrane region" description="Helical" evidence="7">
    <location>
        <begin position="30"/>
        <end position="50"/>
    </location>
</feature>